<sequence length="777" mass="83971">MSDSPAQNVPDNSIRISIDRASRLGNLQPAMSYLETPTSSSRKEFILKLLSSDPSNYPDAPTEGIRRALERRTGQTFPRGQPLPTDKIEFVRLSTTVATNALLERKGESHALLITRGFKDLLSIGNQSRPRIFDLNIKRPSPLYKEVVEVDERVTLVGYTSDPAFAGNAVKFGEGGEVVKGYTGVGSQNHQSGSANEGTDKEIEIVRGISGEAVQVLQTLDEPAITTQLKTLYLNGYRSIAVVLCHSYTYPAHELAIGRIAKEIGFEHISLSSQLVPMIKMVPRGISSTADAYLTPVLGAYLDGFYGGFEGGREGGLKVEFMGSDGGLCDLKNFSGLKSILSGPAGGVVGSALTSWDKENPSPVIGFDVGGTSTDVSRFDGKYEIVYETTTAGISIQSPQLDINTVAAGGGSCLTFRNGMFQAGPESAGAHPGPACYRKGGPLALTDGNLFLGRLVPKYFPKCFGPNENEPLDPAASESAFKELLETVRAETKSDMTLDEMVYGFVTVANETMARPIRTLTEARGYATAKHVLSSFGGAGGQHACEIAENLGITRILIHRYSSILSAYGLALAERVFETQEPSSTAFNSETIPALTKTLDRLGEGVSSELRRQGFPENKIRLDRMLNMRFEGTDTALMITAEDDTTFEAGFKAAYKEQFGFVLDTPVVVDDVKVKGVGKTFDDLGESVFREFARLDMRKVERTAGSSKVDSFQSVYVSAPGSTKGRREDVPVFELDSLEVGDLVEGPALIIDETQTVFVNTAWSANVTSKHLYITRV</sequence>
<dbReference type="PANTHER" id="PTHR11365:SF2">
    <property type="entry name" value="5-OXOPROLINASE"/>
    <property type="match status" value="1"/>
</dbReference>
<feature type="domain" description="Hydantoinase/oxoprolinase N-terminal" evidence="2">
    <location>
        <begin position="46"/>
        <end position="265"/>
    </location>
</feature>
<dbReference type="GO" id="GO:0006749">
    <property type="term" value="P:glutathione metabolic process"/>
    <property type="evidence" value="ECO:0007669"/>
    <property type="project" value="TreeGrafter"/>
</dbReference>
<dbReference type="GO" id="GO:0017168">
    <property type="term" value="F:5-oxoprolinase (ATP-hydrolyzing) activity"/>
    <property type="evidence" value="ECO:0007669"/>
    <property type="project" value="TreeGrafter"/>
</dbReference>
<gene>
    <name evidence="3" type="ORF">FFLO_01856</name>
</gene>
<dbReference type="PANTHER" id="PTHR11365">
    <property type="entry name" value="5-OXOPROLINASE RELATED"/>
    <property type="match status" value="1"/>
</dbReference>
<dbReference type="EMBL" id="JABELV010000027">
    <property type="protein sequence ID" value="KAG7562696.1"/>
    <property type="molecule type" value="Genomic_DNA"/>
</dbReference>
<proteinExistence type="predicted"/>
<name>A0A8K0NRW9_9TREE</name>
<dbReference type="Pfam" id="PF05378">
    <property type="entry name" value="Hydant_A_N"/>
    <property type="match status" value="1"/>
</dbReference>
<evidence type="ECO:0000313" key="4">
    <source>
        <dbReference type="Proteomes" id="UP000812966"/>
    </source>
</evidence>
<dbReference type="InterPro" id="IPR002821">
    <property type="entry name" value="Hydantoinase_A"/>
</dbReference>
<evidence type="ECO:0000259" key="1">
    <source>
        <dbReference type="Pfam" id="PF01968"/>
    </source>
</evidence>
<dbReference type="InterPro" id="IPR045079">
    <property type="entry name" value="Oxoprolinase-like"/>
</dbReference>
<reference evidence="3" key="1">
    <citation type="submission" date="2020-04" db="EMBL/GenBank/DDBJ databases">
        <title>Analysis of mating type loci in Filobasidium floriforme.</title>
        <authorList>
            <person name="Nowrousian M."/>
        </authorList>
    </citation>
    <scope>NUCLEOTIDE SEQUENCE</scope>
    <source>
        <strain evidence="3">CBS 6242</strain>
    </source>
</reference>
<dbReference type="InterPro" id="IPR008040">
    <property type="entry name" value="Hydant_A_N"/>
</dbReference>
<feature type="domain" description="Hydantoinase A/oxoprolinase" evidence="1">
    <location>
        <begin position="284"/>
        <end position="575"/>
    </location>
</feature>
<keyword evidence="4" id="KW-1185">Reference proteome</keyword>
<dbReference type="Pfam" id="PF01968">
    <property type="entry name" value="Hydantoinase_A"/>
    <property type="match status" value="1"/>
</dbReference>
<accession>A0A8K0NRW9</accession>
<dbReference type="AlphaFoldDB" id="A0A8K0NRW9"/>
<protein>
    <recommendedName>
        <fullName evidence="5">5-oxoprolinase</fullName>
    </recommendedName>
</protein>
<evidence type="ECO:0008006" key="5">
    <source>
        <dbReference type="Google" id="ProtNLM"/>
    </source>
</evidence>
<organism evidence="3 4">
    <name type="scientific">Filobasidium floriforme</name>
    <dbReference type="NCBI Taxonomy" id="5210"/>
    <lineage>
        <taxon>Eukaryota</taxon>
        <taxon>Fungi</taxon>
        <taxon>Dikarya</taxon>
        <taxon>Basidiomycota</taxon>
        <taxon>Agaricomycotina</taxon>
        <taxon>Tremellomycetes</taxon>
        <taxon>Filobasidiales</taxon>
        <taxon>Filobasidiaceae</taxon>
        <taxon>Filobasidium</taxon>
    </lineage>
</organism>
<evidence type="ECO:0000313" key="3">
    <source>
        <dbReference type="EMBL" id="KAG7562696.1"/>
    </source>
</evidence>
<dbReference type="GO" id="GO:0005829">
    <property type="term" value="C:cytosol"/>
    <property type="evidence" value="ECO:0007669"/>
    <property type="project" value="TreeGrafter"/>
</dbReference>
<evidence type="ECO:0000259" key="2">
    <source>
        <dbReference type="Pfam" id="PF05378"/>
    </source>
</evidence>
<comment type="caution">
    <text evidence="3">The sequence shown here is derived from an EMBL/GenBank/DDBJ whole genome shotgun (WGS) entry which is preliminary data.</text>
</comment>
<dbReference type="Proteomes" id="UP000812966">
    <property type="component" value="Unassembled WGS sequence"/>
</dbReference>